<protein>
    <submittedName>
        <fullName evidence="2">MOSC domain-containing protein</fullName>
    </submittedName>
</protein>
<evidence type="ECO:0000313" key="3">
    <source>
        <dbReference type="Proteomes" id="UP001597114"/>
    </source>
</evidence>
<evidence type="ECO:0000313" key="2">
    <source>
        <dbReference type="EMBL" id="MFD1521884.1"/>
    </source>
</evidence>
<dbReference type="InterPro" id="IPR005302">
    <property type="entry name" value="MoCF_Sase_C"/>
</dbReference>
<evidence type="ECO:0000259" key="1">
    <source>
        <dbReference type="PROSITE" id="PS51340"/>
    </source>
</evidence>
<dbReference type="InterPro" id="IPR011037">
    <property type="entry name" value="Pyrv_Knase-like_insert_dom_sf"/>
</dbReference>
<reference evidence="3" key="1">
    <citation type="journal article" date="2019" name="Int. J. Syst. Evol. Microbiol.">
        <title>The Global Catalogue of Microorganisms (GCM) 10K type strain sequencing project: providing services to taxonomists for standard genome sequencing and annotation.</title>
        <authorList>
            <consortium name="The Broad Institute Genomics Platform"/>
            <consortium name="The Broad Institute Genome Sequencing Center for Infectious Disease"/>
            <person name="Wu L."/>
            <person name="Ma J."/>
        </authorList>
    </citation>
    <scope>NUCLEOTIDE SEQUENCE [LARGE SCALE GENOMIC DNA]</scope>
    <source>
        <strain evidence="3">CCM 7043</strain>
    </source>
</reference>
<dbReference type="Gene3D" id="2.40.33.20">
    <property type="entry name" value="PK beta-barrel domain-like"/>
    <property type="match status" value="1"/>
</dbReference>
<dbReference type="Pfam" id="PF03473">
    <property type="entry name" value="MOSC"/>
    <property type="match status" value="1"/>
</dbReference>
<dbReference type="PROSITE" id="PS51340">
    <property type="entry name" value="MOSC"/>
    <property type="match status" value="1"/>
</dbReference>
<keyword evidence="3" id="KW-1185">Reference proteome</keyword>
<name>A0ABW4F345_9PSEU</name>
<dbReference type="RefSeq" id="WP_344728049.1">
    <property type="nucleotide sequence ID" value="NZ_BAAAUS010000048.1"/>
</dbReference>
<organism evidence="2 3">
    <name type="scientific">Pseudonocardia yunnanensis</name>
    <dbReference type="NCBI Taxonomy" id="58107"/>
    <lineage>
        <taxon>Bacteria</taxon>
        <taxon>Bacillati</taxon>
        <taxon>Actinomycetota</taxon>
        <taxon>Actinomycetes</taxon>
        <taxon>Pseudonocardiales</taxon>
        <taxon>Pseudonocardiaceae</taxon>
        <taxon>Pseudonocardia</taxon>
    </lineage>
</organism>
<accession>A0ABW4F345</accession>
<dbReference type="EMBL" id="JBHUCO010000042">
    <property type="protein sequence ID" value="MFD1521884.1"/>
    <property type="molecule type" value="Genomic_DNA"/>
</dbReference>
<gene>
    <name evidence="2" type="ORF">ACFSJD_30615</name>
</gene>
<feature type="domain" description="MOSC" evidence="1">
    <location>
        <begin position="28"/>
        <end position="180"/>
    </location>
</feature>
<dbReference type="SUPFAM" id="SSF50800">
    <property type="entry name" value="PK beta-barrel domain-like"/>
    <property type="match status" value="1"/>
</dbReference>
<sequence>MTTGEPGLDVPVEIVDLLVSPIHAFEGRPQDGPRPDPAGTHPEYVEVRAGLGLVGDRYFGHAAHRRAAVTFFAAESLDEIARELGLAAAPDAGLTRRNVVVRGFPVDRLAAGRGTEGAVFSLDSGDGLVRFRAHRPANPCRWMDVVLAPGAFRGMRGRGGVRCEPLSDGVLRRGPALLRVETSLPAAPGQWAASSQLRP</sequence>
<comment type="caution">
    <text evidence="2">The sequence shown here is derived from an EMBL/GenBank/DDBJ whole genome shotgun (WGS) entry which is preliminary data.</text>
</comment>
<dbReference type="Proteomes" id="UP001597114">
    <property type="component" value="Unassembled WGS sequence"/>
</dbReference>
<proteinExistence type="predicted"/>